<evidence type="ECO:0000313" key="5">
    <source>
        <dbReference type="Proteomes" id="UP000267448"/>
    </source>
</evidence>
<evidence type="ECO:0000313" key="4">
    <source>
        <dbReference type="EMBL" id="RTR38578.1"/>
    </source>
</evidence>
<dbReference type="EMBL" id="RXNU01000006">
    <property type="protein sequence ID" value="RTR38578.1"/>
    <property type="molecule type" value="Genomic_DNA"/>
</dbReference>
<dbReference type="RefSeq" id="WP_012141893.1">
    <property type="nucleotide sequence ID" value="NZ_RXNU01000006.1"/>
</dbReference>
<protein>
    <submittedName>
        <fullName evidence="4">Transporter</fullName>
    </submittedName>
</protein>
<sequence>MKISARNSLNGKIKSIQEGSVNNEVVIELAPGVEITSVVTKASCEHLGLKVGGSAYAVIKASNVMVAVD</sequence>
<keyword evidence="5" id="KW-1185">Reference proteome</keyword>
<organism evidence="4 5">
    <name type="scientific">Shewanella canadensis</name>
    <dbReference type="NCBI Taxonomy" id="271096"/>
    <lineage>
        <taxon>Bacteria</taxon>
        <taxon>Pseudomonadati</taxon>
        <taxon>Pseudomonadota</taxon>
        <taxon>Gammaproteobacteria</taxon>
        <taxon>Alteromonadales</taxon>
        <taxon>Shewanellaceae</taxon>
        <taxon>Shewanella</taxon>
    </lineage>
</organism>
<feature type="domain" description="Mop" evidence="3">
    <location>
        <begin position="2"/>
        <end position="68"/>
    </location>
</feature>
<dbReference type="OrthoDB" id="9800709at2"/>
<dbReference type="Gene3D" id="2.40.50.100">
    <property type="match status" value="1"/>
</dbReference>
<name>A0A3S0KVH3_9GAMM</name>
<comment type="caution">
    <text evidence="4">The sequence shown here is derived from an EMBL/GenBank/DDBJ whole genome shotgun (WGS) entry which is preliminary data.</text>
</comment>
<proteinExistence type="predicted"/>
<reference evidence="4 5" key="1">
    <citation type="submission" date="2018-12" db="EMBL/GenBank/DDBJ databases">
        <authorList>
            <person name="Yu L."/>
        </authorList>
    </citation>
    <scope>NUCLEOTIDE SEQUENCE [LARGE SCALE GENOMIC DNA]</scope>
    <source>
        <strain evidence="4 5">HAW-EB2</strain>
    </source>
</reference>
<dbReference type="InterPro" id="IPR004606">
    <property type="entry name" value="Mop_domain"/>
</dbReference>
<dbReference type="SUPFAM" id="SSF50331">
    <property type="entry name" value="MOP-like"/>
    <property type="match status" value="1"/>
</dbReference>
<dbReference type="Pfam" id="PF03459">
    <property type="entry name" value="TOBE"/>
    <property type="match status" value="1"/>
</dbReference>
<evidence type="ECO:0000256" key="1">
    <source>
        <dbReference type="ARBA" id="ARBA00022505"/>
    </source>
</evidence>
<dbReference type="NCBIfam" id="TIGR00638">
    <property type="entry name" value="Mop"/>
    <property type="match status" value="1"/>
</dbReference>
<evidence type="ECO:0000256" key="2">
    <source>
        <dbReference type="PROSITE-ProRule" id="PRU01213"/>
    </source>
</evidence>
<dbReference type="InterPro" id="IPR005116">
    <property type="entry name" value="Transp-assoc_OB_typ1"/>
</dbReference>
<gene>
    <name evidence="4" type="ORF">EKG38_13820</name>
</gene>
<dbReference type="PROSITE" id="PS51866">
    <property type="entry name" value="MOP"/>
    <property type="match status" value="1"/>
</dbReference>
<evidence type="ECO:0000259" key="3">
    <source>
        <dbReference type="PROSITE" id="PS51866"/>
    </source>
</evidence>
<dbReference type="Proteomes" id="UP000267448">
    <property type="component" value="Unassembled WGS sequence"/>
</dbReference>
<keyword evidence="1 2" id="KW-0500">Molybdenum</keyword>
<accession>A0A3S0KVH3</accession>
<dbReference type="AlphaFoldDB" id="A0A3S0KVH3"/>
<dbReference type="GO" id="GO:0015689">
    <property type="term" value="P:molybdate ion transport"/>
    <property type="evidence" value="ECO:0007669"/>
    <property type="project" value="InterPro"/>
</dbReference>
<dbReference type="InterPro" id="IPR008995">
    <property type="entry name" value="Mo/tungstate-bd_C_term_dom"/>
</dbReference>